<sequence>MNLVNQQRLLGRLGYQFNDPGLFKQALTHRSVSQRHNYERLEFLGDALLGVIIAQYLYHRFPEEQEGRLTRMRATLVRQESLACIARDLKLGESLILSTGEMKSGGHHRESILADTVEALIGAMFLDCNDLEKIRPVVLHWYEAYLADLAPTDALKDPKTRLQEYLQGRHLPLPEYKLVEVRGEAPNQHFTIHCQVTNIPVAIGQGASRRNAEQTAASVILKQLEQASS</sequence>
<dbReference type="GO" id="GO:0005737">
    <property type="term" value="C:cytoplasm"/>
    <property type="evidence" value="ECO:0007669"/>
    <property type="project" value="UniProtKB-SubCell"/>
</dbReference>
<comment type="subcellular location">
    <subcellularLocation>
        <location evidence="3 16">Cytoplasm</location>
    </subcellularLocation>
</comment>
<dbReference type="InterPro" id="IPR011907">
    <property type="entry name" value="RNase_III"/>
</dbReference>
<dbReference type="PROSITE" id="PS50142">
    <property type="entry name" value="RNASE_3_2"/>
    <property type="match status" value="1"/>
</dbReference>
<comment type="similarity">
    <text evidence="4">Belongs to the ribonuclease III family.</text>
</comment>
<feature type="domain" description="DRBM" evidence="17">
    <location>
        <begin position="157"/>
        <end position="226"/>
    </location>
</feature>
<feature type="active site" evidence="16">
    <location>
        <position position="46"/>
    </location>
</feature>
<keyword evidence="7 16" id="KW-0698">rRNA processing</keyword>
<dbReference type="SMART" id="SM00358">
    <property type="entry name" value="DSRM"/>
    <property type="match status" value="1"/>
</dbReference>
<keyword evidence="12 16" id="KW-0255">Endonuclease</keyword>
<dbReference type="PROSITE" id="PS50137">
    <property type="entry name" value="DS_RBD"/>
    <property type="match status" value="1"/>
</dbReference>
<dbReference type="GO" id="GO:0010468">
    <property type="term" value="P:regulation of gene expression"/>
    <property type="evidence" value="ECO:0007669"/>
    <property type="project" value="TreeGrafter"/>
</dbReference>
<feature type="active site" evidence="16">
    <location>
        <position position="118"/>
    </location>
</feature>
<dbReference type="OrthoDB" id="9805026at2"/>
<comment type="function">
    <text evidence="16">Digests double-stranded RNA. Involved in the processing of primary rRNA transcript to yield the immediate precursors to the large and small rRNAs (23S and 16S). Processes some mRNAs, and tRNAs when they are encoded in the rRNA operon. Processes pre-crRNA and tracrRNA of type II CRISPR loci if present in the organism.</text>
</comment>
<dbReference type="EMBL" id="MLCN01000017">
    <property type="protein sequence ID" value="ONG40582.1"/>
    <property type="molecule type" value="Genomic_DNA"/>
</dbReference>
<keyword evidence="14 16" id="KW-0460">Magnesium</keyword>
<dbReference type="RefSeq" id="WP_076877993.1">
    <property type="nucleotide sequence ID" value="NZ_MLCN01000017.1"/>
</dbReference>
<dbReference type="Gene3D" id="1.10.1520.10">
    <property type="entry name" value="Ribonuclease III domain"/>
    <property type="match status" value="1"/>
</dbReference>
<evidence type="ECO:0000256" key="7">
    <source>
        <dbReference type="ARBA" id="ARBA00022552"/>
    </source>
</evidence>
<evidence type="ECO:0000256" key="13">
    <source>
        <dbReference type="ARBA" id="ARBA00022801"/>
    </source>
</evidence>
<keyword evidence="9 16" id="KW-0819">tRNA processing</keyword>
<dbReference type="GO" id="GO:0004525">
    <property type="term" value="F:ribonuclease III activity"/>
    <property type="evidence" value="ECO:0007669"/>
    <property type="project" value="UniProtKB-UniRule"/>
</dbReference>
<dbReference type="EC" id="3.1.26.3" evidence="16"/>
<dbReference type="SMART" id="SM00535">
    <property type="entry name" value="RIBOc"/>
    <property type="match status" value="1"/>
</dbReference>
<organism evidence="19 20">
    <name type="scientific">Alkanindiges hydrocarboniclasticus</name>
    <dbReference type="NCBI Taxonomy" id="1907941"/>
    <lineage>
        <taxon>Bacteria</taxon>
        <taxon>Pseudomonadati</taxon>
        <taxon>Pseudomonadota</taxon>
        <taxon>Gammaproteobacteria</taxon>
        <taxon>Moraxellales</taxon>
        <taxon>Moraxellaceae</taxon>
        <taxon>Alkanindiges</taxon>
    </lineage>
</organism>
<feature type="binding site" evidence="16">
    <location>
        <position position="118"/>
    </location>
    <ligand>
        <name>Mg(2+)</name>
        <dbReference type="ChEBI" id="CHEBI:18420"/>
    </ligand>
</feature>
<accession>A0A1S8CUF0</accession>
<keyword evidence="15 16" id="KW-0694">RNA-binding</keyword>
<keyword evidence="16" id="KW-0699">rRNA-binding</keyword>
<dbReference type="GO" id="GO:0046872">
    <property type="term" value="F:metal ion binding"/>
    <property type="evidence" value="ECO:0007669"/>
    <property type="project" value="UniProtKB-KW"/>
</dbReference>
<reference evidence="19 20" key="1">
    <citation type="submission" date="2016-10" db="EMBL/GenBank/DDBJ databases">
        <title>Draft Genome sequence of Alkanindiges sp. strain H1.</title>
        <authorList>
            <person name="Subhash Y."/>
            <person name="Lee S."/>
        </authorList>
    </citation>
    <scope>NUCLEOTIDE SEQUENCE [LARGE SCALE GENOMIC DNA]</scope>
    <source>
        <strain evidence="19 20">H1</strain>
    </source>
</reference>
<dbReference type="PROSITE" id="PS00517">
    <property type="entry name" value="RNASE_3_1"/>
    <property type="match status" value="1"/>
</dbReference>
<keyword evidence="11 16" id="KW-0479">Metal-binding</keyword>
<evidence type="ECO:0000313" key="19">
    <source>
        <dbReference type="EMBL" id="ONG40582.1"/>
    </source>
</evidence>
<dbReference type="Pfam" id="PF00035">
    <property type="entry name" value="dsrm"/>
    <property type="match status" value="1"/>
</dbReference>
<evidence type="ECO:0000256" key="8">
    <source>
        <dbReference type="ARBA" id="ARBA00022664"/>
    </source>
</evidence>
<keyword evidence="6 16" id="KW-0963">Cytoplasm</keyword>
<keyword evidence="8 16" id="KW-0507">mRNA processing</keyword>
<dbReference type="SUPFAM" id="SSF54768">
    <property type="entry name" value="dsRNA-binding domain-like"/>
    <property type="match status" value="1"/>
</dbReference>
<name>A0A1S8CUF0_9GAMM</name>
<evidence type="ECO:0000256" key="10">
    <source>
        <dbReference type="ARBA" id="ARBA00022722"/>
    </source>
</evidence>
<evidence type="ECO:0000256" key="5">
    <source>
        <dbReference type="ARBA" id="ARBA00011738"/>
    </source>
</evidence>
<dbReference type="GO" id="GO:0042802">
    <property type="term" value="F:identical protein binding"/>
    <property type="evidence" value="ECO:0007669"/>
    <property type="project" value="UniProtKB-ARBA"/>
</dbReference>
<protein>
    <recommendedName>
        <fullName evidence="16">Ribonuclease 3</fullName>
        <ecNumber evidence="16">3.1.26.3</ecNumber>
    </recommendedName>
    <alternativeName>
        <fullName evidence="16">Ribonuclease III</fullName>
        <shortName evidence="16">RNase III</shortName>
    </alternativeName>
</protein>
<evidence type="ECO:0000256" key="14">
    <source>
        <dbReference type="ARBA" id="ARBA00022842"/>
    </source>
</evidence>
<dbReference type="FunFam" id="3.30.160.20:FF:000003">
    <property type="entry name" value="Ribonuclease 3"/>
    <property type="match status" value="1"/>
</dbReference>
<dbReference type="InterPro" id="IPR036389">
    <property type="entry name" value="RNase_III_sf"/>
</dbReference>
<comment type="catalytic activity">
    <reaction evidence="1 16">
        <text>Endonucleolytic cleavage to 5'-phosphomonoester.</text>
        <dbReference type="EC" id="3.1.26.3"/>
    </reaction>
</comment>
<dbReference type="FunFam" id="1.10.1520.10:FF:000001">
    <property type="entry name" value="Ribonuclease 3"/>
    <property type="match status" value="1"/>
</dbReference>
<dbReference type="GO" id="GO:0006364">
    <property type="term" value="P:rRNA processing"/>
    <property type="evidence" value="ECO:0007669"/>
    <property type="project" value="UniProtKB-UniRule"/>
</dbReference>
<dbReference type="PANTHER" id="PTHR11207:SF0">
    <property type="entry name" value="RIBONUCLEASE 3"/>
    <property type="match status" value="1"/>
</dbReference>
<dbReference type="GO" id="GO:0006397">
    <property type="term" value="P:mRNA processing"/>
    <property type="evidence" value="ECO:0007669"/>
    <property type="project" value="UniProtKB-UniRule"/>
</dbReference>
<dbReference type="STRING" id="1907941.BKE30_07535"/>
<evidence type="ECO:0000256" key="1">
    <source>
        <dbReference type="ARBA" id="ARBA00000109"/>
    </source>
</evidence>
<dbReference type="Gene3D" id="3.30.160.20">
    <property type="match status" value="1"/>
</dbReference>
<comment type="caution">
    <text evidence="19">The sequence shown here is derived from an EMBL/GenBank/DDBJ whole genome shotgun (WGS) entry which is preliminary data.</text>
</comment>
<dbReference type="CDD" id="cd00593">
    <property type="entry name" value="RIBOc"/>
    <property type="match status" value="1"/>
</dbReference>
<dbReference type="PANTHER" id="PTHR11207">
    <property type="entry name" value="RIBONUCLEASE III"/>
    <property type="match status" value="1"/>
</dbReference>
<dbReference type="GO" id="GO:0008033">
    <property type="term" value="P:tRNA processing"/>
    <property type="evidence" value="ECO:0007669"/>
    <property type="project" value="UniProtKB-KW"/>
</dbReference>
<dbReference type="GO" id="GO:0003725">
    <property type="term" value="F:double-stranded RNA binding"/>
    <property type="evidence" value="ECO:0007669"/>
    <property type="project" value="TreeGrafter"/>
</dbReference>
<dbReference type="CDD" id="cd10845">
    <property type="entry name" value="DSRM_RNAse_III_family"/>
    <property type="match status" value="1"/>
</dbReference>
<evidence type="ECO:0000256" key="2">
    <source>
        <dbReference type="ARBA" id="ARBA00001946"/>
    </source>
</evidence>
<comment type="cofactor">
    <cofactor evidence="2 16">
        <name>Mg(2+)</name>
        <dbReference type="ChEBI" id="CHEBI:18420"/>
    </cofactor>
</comment>
<evidence type="ECO:0000256" key="3">
    <source>
        <dbReference type="ARBA" id="ARBA00004496"/>
    </source>
</evidence>
<dbReference type="SUPFAM" id="SSF69065">
    <property type="entry name" value="RNase III domain-like"/>
    <property type="match status" value="1"/>
</dbReference>
<gene>
    <name evidence="16" type="primary">rnc</name>
    <name evidence="19" type="ORF">BKE30_07535</name>
</gene>
<evidence type="ECO:0000256" key="12">
    <source>
        <dbReference type="ARBA" id="ARBA00022759"/>
    </source>
</evidence>
<feature type="domain" description="RNase III" evidence="18">
    <location>
        <begin position="6"/>
        <end position="129"/>
    </location>
</feature>
<dbReference type="NCBIfam" id="TIGR02191">
    <property type="entry name" value="RNaseIII"/>
    <property type="match status" value="1"/>
</dbReference>
<evidence type="ECO:0000313" key="20">
    <source>
        <dbReference type="Proteomes" id="UP000192132"/>
    </source>
</evidence>
<keyword evidence="20" id="KW-1185">Reference proteome</keyword>
<evidence type="ECO:0000256" key="6">
    <source>
        <dbReference type="ARBA" id="ARBA00022490"/>
    </source>
</evidence>
<keyword evidence="10 16" id="KW-0540">Nuclease</keyword>
<dbReference type="Proteomes" id="UP000192132">
    <property type="component" value="Unassembled WGS sequence"/>
</dbReference>
<evidence type="ECO:0000256" key="4">
    <source>
        <dbReference type="ARBA" id="ARBA00010183"/>
    </source>
</evidence>
<dbReference type="AlphaFoldDB" id="A0A1S8CUF0"/>
<proteinExistence type="inferred from homology"/>
<evidence type="ECO:0000259" key="17">
    <source>
        <dbReference type="PROSITE" id="PS50137"/>
    </source>
</evidence>
<feature type="binding site" evidence="16">
    <location>
        <position position="115"/>
    </location>
    <ligand>
        <name>Mg(2+)</name>
        <dbReference type="ChEBI" id="CHEBI:18420"/>
    </ligand>
</feature>
<evidence type="ECO:0000256" key="15">
    <source>
        <dbReference type="ARBA" id="ARBA00022884"/>
    </source>
</evidence>
<feature type="binding site" evidence="16">
    <location>
        <position position="42"/>
    </location>
    <ligand>
        <name>Mg(2+)</name>
        <dbReference type="ChEBI" id="CHEBI:18420"/>
    </ligand>
</feature>
<evidence type="ECO:0000256" key="11">
    <source>
        <dbReference type="ARBA" id="ARBA00022723"/>
    </source>
</evidence>
<dbReference type="Pfam" id="PF14622">
    <property type="entry name" value="Ribonucleas_3_3"/>
    <property type="match status" value="1"/>
</dbReference>
<dbReference type="InterPro" id="IPR014720">
    <property type="entry name" value="dsRBD_dom"/>
</dbReference>
<dbReference type="InterPro" id="IPR000999">
    <property type="entry name" value="RNase_III_dom"/>
</dbReference>
<keyword evidence="13 16" id="KW-0378">Hydrolase</keyword>
<evidence type="ECO:0000259" key="18">
    <source>
        <dbReference type="PROSITE" id="PS50142"/>
    </source>
</evidence>
<dbReference type="HAMAP" id="MF_00104">
    <property type="entry name" value="RNase_III"/>
    <property type="match status" value="1"/>
</dbReference>
<evidence type="ECO:0000256" key="9">
    <source>
        <dbReference type="ARBA" id="ARBA00022694"/>
    </source>
</evidence>
<dbReference type="GO" id="GO:0019843">
    <property type="term" value="F:rRNA binding"/>
    <property type="evidence" value="ECO:0007669"/>
    <property type="project" value="UniProtKB-KW"/>
</dbReference>
<comment type="subunit">
    <text evidence="5 16">Homodimer.</text>
</comment>
<evidence type="ECO:0000256" key="16">
    <source>
        <dbReference type="HAMAP-Rule" id="MF_00104"/>
    </source>
</evidence>